<dbReference type="InterPro" id="IPR044878">
    <property type="entry name" value="UbiA_sf"/>
</dbReference>
<dbReference type="OrthoDB" id="2109654at2759"/>
<dbReference type="PANTHER" id="PTHR13929:SF0">
    <property type="entry name" value="UBIA PRENYLTRANSFERASE DOMAIN-CONTAINING PROTEIN 1"/>
    <property type="match status" value="1"/>
</dbReference>
<keyword evidence="5 8" id="KW-0812">Transmembrane</keyword>
<dbReference type="GO" id="GO:0009234">
    <property type="term" value="P:menaquinone biosynthetic process"/>
    <property type="evidence" value="ECO:0007669"/>
    <property type="project" value="UniProtKB-UniPathway"/>
</dbReference>
<keyword evidence="4" id="KW-0808">Transferase</keyword>
<evidence type="ECO:0000313" key="9">
    <source>
        <dbReference type="EMBL" id="TPX33398.1"/>
    </source>
</evidence>
<comment type="caution">
    <text evidence="9">The sequence shown here is derived from an EMBL/GenBank/DDBJ whole genome shotgun (WGS) entry which is preliminary data.</text>
</comment>
<accession>A0A507C201</accession>
<feature type="transmembrane region" description="Helical" evidence="8">
    <location>
        <begin position="94"/>
        <end position="115"/>
    </location>
</feature>
<evidence type="ECO:0000256" key="4">
    <source>
        <dbReference type="ARBA" id="ARBA00022679"/>
    </source>
</evidence>
<feature type="transmembrane region" description="Helical" evidence="8">
    <location>
        <begin position="149"/>
        <end position="173"/>
    </location>
</feature>
<feature type="transmembrane region" description="Helical" evidence="8">
    <location>
        <begin position="208"/>
        <end position="228"/>
    </location>
</feature>
<keyword evidence="10" id="KW-1185">Reference proteome</keyword>
<reference evidence="9 10" key="1">
    <citation type="journal article" date="2019" name="Sci. Rep.">
        <title>Comparative genomics of chytrid fungi reveal insights into the obligate biotrophic and pathogenic lifestyle of Synchytrium endobioticum.</title>
        <authorList>
            <person name="van de Vossenberg B.T.L.H."/>
            <person name="Warris S."/>
            <person name="Nguyen H.D.T."/>
            <person name="van Gent-Pelzer M.P.E."/>
            <person name="Joly D.L."/>
            <person name="van de Geest H.C."/>
            <person name="Bonants P.J.M."/>
            <person name="Smith D.S."/>
            <person name="Levesque C.A."/>
            <person name="van der Lee T.A.J."/>
        </authorList>
    </citation>
    <scope>NUCLEOTIDE SEQUENCE [LARGE SCALE GENOMIC DNA]</scope>
    <source>
        <strain evidence="9 10">JEL517</strain>
    </source>
</reference>
<evidence type="ECO:0000313" key="10">
    <source>
        <dbReference type="Proteomes" id="UP000319731"/>
    </source>
</evidence>
<dbReference type="Proteomes" id="UP000319731">
    <property type="component" value="Unassembled WGS sequence"/>
</dbReference>
<evidence type="ECO:0000256" key="6">
    <source>
        <dbReference type="ARBA" id="ARBA00022989"/>
    </source>
</evidence>
<keyword evidence="6 8" id="KW-1133">Transmembrane helix</keyword>
<feature type="transmembrane region" description="Helical" evidence="8">
    <location>
        <begin position="324"/>
        <end position="346"/>
    </location>
</feature>
<dbReference type="EMBL" id="QEAO01000021">
    <property type="protein sequence ID" value="TPX33398.1"/>
    <property type="molecule type" value="Genomic_DNA"/>
</dbReference>
<dbReference type="Pfam" id="PF01040">
    <property type="entry name" value="UbiA"/>
    <property type="match status" value="1"/>
</dbReference>
<dbReference type="GeneID" id="42004907"/>
<feature type="transmembrane region" description="Helical" evidence="8">
    <location>
        <begin position="69"/>
        <end position="87"/>
    </location>
</feature>
<dbReference type="UniPathway" id="UPA00079"/>
<dbReference type="CDD" id="cd13962">
    <property type="entry name" value="PT_UbiA_UBIAD1"/>
    <property type="match status" value="1"/>
</dbReference>
<evidence type="ECO:0000256" key="7">
    <source>
        <dbReference type="ARBA" id="ARBA00023136"/>
    </source>
</evidence>
<dbReference type="GO" id="GO:0042371">
    <property type="term" value="P:vitamin K biosynthetic process"/>
    <property type="evidence" value="ECO:0007669"/>
    <property type="project" value="TreeGrafter"/>
</dbReference>
<evidence type="ECO:0000256" key="5">
    <source>
        <dbReference type="ARBA" id="ARBA00022692"/>
    </source>
</evidence>
<keyword evidence="7 8" id="KW-0472">Membrane</keyword>
<dbReference type="RefSeq" id="XP_031024410.1">
    <property type="nucleotide sequence ID" value="XM_031169610.1"/>
</dbReference>
<feature type="transmembrane region" description="Helical" evidence="8">
    <location>
        <begin position="367"/>
        <end position="388"/>
    </location>
</feature>
<dbReference type="InterPro" id="IPR000537">
    <property type="entry name" value="UbiA_prenyltransferase"/>
</dbReference>
<keyword evidence="3" id="KW-0474">Menaquinone biosynthesis</keyword>
<sequence>MVVNNSYNTSILQQANDIRQRRNENKRNPSTLSKEVRFGSSEVIDTKSPRNMMKNFMTNFKLFCKLARIKYLIVTPFFLSAALPYVLIHAEQKFSWTIWVACLFTGFLVQILAMLCNEYYDLEADTANKTPSSLTGGSRILVDGLLPVWVAWGGAAVSALLILALQSVVPYALPWYARGRELMILATPLSWSYSGPPFHLNYHGLGEIDAAIVVAVICPMYVSVMHLPVFDTKSVLLAFINPWDADGMLLRTTLYAIAPFPLVYISRYCCLNINDMEGDKAAGKGNWAVLVGARITSRISVALQCLALLIVLDQTLEGFMPASVYLPMLLIVLPFGIYETSRLLWLMPKQDCDIPAFIARHPASKRAVVRSTWMSLMVAFALCAGWVASRIDL</sequence>
<protein>
    <submittedName>
        <fullName evidence="9">Uncharacterized protein</fullName>
    </submittedName>
</protein>
<dbReference type="GO" id="GO:0016020">
    <property type="term" value="C:membrane"/>
    <property type="evidence" value="ECO:0007669"/>
    <property type="project" value="UniProtKB-SubCell"/>
</dbReference>
<proteinExistence type="predicted"/>
<dbReference type="Gene3D" id="1.10.357.140">
    <property type="entry name" value="UbiA prenyltransferase"/>
    <property type="match status" value="1"/>
</dbReference>
<comment type="subcellular location">
    <subcellularLocation>
        <location evidence="1">Membrane</location>
        <topology evidence="1">Multi-pass membrane protein</topology>
    </subcellularLocation>
</comment>
<feature type="transmembrane region" description="Helical" evidence="8">
    <location>
        <begin position="248"/>
        <end position="266"/>
    </location>
</feature>
<evidence type="ECO:0000256" key="8">
    <source>
        <dbReference type="SAM" id="Phobius"/>
    </source>
</evidence>
<dbReference type="PANTHER" id="PTHR13929">
    <property type="entry name" value="1,4-DIHYDROXY-2-NAPHTHOATE OCTAPRENYLTRANSFERASE"/>
    <property type="match status" value="1"/>
</dbReference>
<dbReference type="AlphaFoldDB" id="A0A507C201"/>
<gene>
    <name evidence="9" type="ORF">SmJEL517_g03682</name>
</gene>
<evidence type="ECO:0000256" key="1">
    <source>
        <dbReference type="ARBA" id="ARBA00004141"/>
    </source>
</evidence>
<name>A0A507C201_9FUNG</name>
<evidence type="ECO:0000256" key="3">
    <source>
        <dbReference type="ARBA" id="ARBA00022428"/>
    </source>
</evidence>
<feature type="transmembrane region" description="Helical" evidence="8">
    <location>
        <begin position="287"/>
        <end position="312"/>
    </location>
</feature>
<evidence type="ECO:0000256" key="2">
    <source>
        <dbReference type="ARBA" id="ARBA00004863"/>
    </source>
</evidence>
<dbReference type="GO" id="GO:0004659">
    <property type="term" value="F:prenyltransferase activity"/>
    <property type="evidence" value="ECO:0007669"/>
    <property type="project" value="InterPro"/>
</dbReference>
<organism evidence="9 10">
    <name type="scientific">Synchytrium microbalum</name>
    <dbReference type="NCBI Taxonomy" id="1806994"/>
    <lineage>
        <taxon>Eukaryota</taxon>
        <taxon>Fungi</taxon>
        <taxon>Fungi incertae sedis</taxon>
        <taxon>Chytridiomycota</taxon>
        <taxon>Chytridiomycota incertae sedis</taxon>
        <taxon>Chytridiomycetes</taxon>
        <taxon>Synchytriales</taxon>
        <taxon>Synchytriaceae</taxon>
        <taxon>Synchytrium</taxon>
    </lineage>
</organism>
<dbReference type="InterPro" id="IPR026046">
    <property type="entry name" value="UBIAD1"/>
</dbReference>
<comment type="pathway">
    <text evidence="2">Quinol/quinone metabolism; menaquinone biosynthesis.</text>
</comment>